<dbReference type="SUPFAM" id="SSF53448">
    <property type="entry name" value="Nucleotide-diphospho-sugar transferases"/>
    <property type="match status" value="2"/>
</dbReference>
<accession>A0ABN7LZ28</accession>
<gene>
    <name evidence="3" type="ORF">NSPZN2_40553</name>
</gene>
<dbReference type="InterPro" id="IPR029044">
    <property type="entry name" value="Nucleotide-diphossugar_trans"/>
</dbReference>
<evidence type="ECO:0000313" key="3">
    <source>
        <dbReference type="EMBL" id="CAE6776717.1"/>
    </source>
</evidence>
<dbReference type="Proteomes" id="UP000675880">
    <property type="component" value="Unassembled WGS sequence"/>
</dbReference>
<dbReference type="CDD" id="cd02440">
    <property type="entry name" value="AdoMet_MTases"/>
    <property type="match status" value="1"/>
</dbReference>
<dbReference type="InterPro" id="IPR055259">
    <property type="entry name" value="YkvP/CgeB_Glyco_trans-like"/>
</dbReference>
<evidence type="ECO:0000259" key="1">
    <source>
        <dbReference type="Pfam" id="PF00535"/>
    </source>
</evidence>
<feature type="domain" description="Spore protein YkvP/CgeB glycosyl transferase-like" evidence="2">
    <location>
        <begin position="593"/>
        <end position="687"/>
    </location>
</feature>
<protein>
    <submittedName>
        <fullName evidence="3">TPR_REGION domain-containing protein</fullName>
    </submittedName>
</protein>
<dbReference type="InterPro" id="IPR011990">
    <property type="entry name" value="TPR-like_helical_dom_sf"/>
</dbReference>
<dbReference type="Pfam" id="PF13489">
    <property type="entry name" value="Methyltransf_23"/>
    <property type="match status" value="1"/>
</dbReference>
<dbReference type="InterPro" id="IPR001173">
    <property type="entry name" value="Glyco_trans_2-like"/>
</dbReference>
<dbReference type="Gene3D" id="3.40.50.2000">
    <property type="entry name" value="Glycogen Phosphorylase B"/>
    <property type="match status" value="1"/>
</dbReference>
<dbReference type="Gene3D" id="3.40.50.150">
    <property type="entry name" value="Vaccinia Virus protein VP39"/>
    <property type="match status" value="2"/>
</dbReference>
<feature type="domain" description="Glycosyltransferase 2-like" evidence="1">
    <location>
        <begin position="1248"/>
        <end position="1418"/>
    </location>
</feature>
<dbReference type="Pfam" id="PF00535">
    <property type="entry name" value="Glycos_transf_2"/>
    <property type="match status" value="2"/>
</dbReference>
<dbReference type="Gene3D" id="1.25.40.10">
    <property type="entry name" value="Tetratricopeptide repeat domain"/>
    <property type="match status" value="1"/>
</dbReference>
<dbReference type="Gene3D" id="3.90.550.10">
    <property type="entry name" value="Spore Coat Polysaccharide Biosynthesis Protein SpsA, Chain A"/>
    <property type="match status" value="2"/>
</dbReference>
<dbReference type="CDD" id="cd04186">
    <property type="entry name" value="GT_2_like_c"/>
    <property type="match status" value="1"/>
</dbReference>
<reference evidence="3 4" key="1">
    <citation type="submission" date="2021-02" db="EMBL/GenBank/DDBJ databases">
        <authorList>
            <person name="Han P."/>
        </authorList>
    </citation>
    <scope>NUCLEOTIDE SEQUENCE [LARGE SCALE GENOMIC DNA]</scope>
    <source>
        <strain evidence="3">Candidatus Nitrospira sp. ZN2</strain>
    </source>
</reference>
<evidence type="ECO:0000313" key="4">
    <source>
        <dbReference type="Proteomes" id="UP000675880"/>
    </source>
</evidence>
<proteinExistence type="predicted"/>
<dbReference type="InterPro" id="IPR029063">
    <property type="entry name" value="SAM-dependent_MTases_sf"/>
</dbReference>
<sequence>MSQTDTEANRVTALDAEYYQFCREQMRPYFGRVMWASQGLPLRHVVMQELVRLEAGRRATAPFEILEVGSWAGGSAITWADALTRHHQANGRIVCVDPWKPYFDINKRPDAAVYREMSEALAKDTIYDLFLHNISTAGHARLILPLRGASTIMLPALPRNYFDLVFVDGDHSYAAVLADIGAAAALIKDGGLLCGDDLERQTFEIDEAYARTQIESDYIRDPRSGQEYHPGVTLAVGELFGEVAQVAGCWAVRKRGSGWERVDLSPVHCSEQRIPAHLIRRNYVTDPEFQRWRQARRRTVRVPVTLNDQATGVQSNFSGHSLVAASDKPRALLIQLDFQTWATAKPWTYSAAFGVQEGLSANGIECVTVPAIAENPCSSPASWVYHAKQALAGQRFDQVWLWLIHTPLDARIMEWVAELAPVRVGVLMESLHYDAEDYAWAPQLKSRPAQLDAQLPYLTHVLAPDELDAAELAARGIKVLWWPPMVPDRFISGPVQSPTHAQAVFHGTPYGRRQHWVENPALEDRLHCAKAEQPQTRNQQLFDQLQQVAAQYLAEGHTVTEAAIREYAQSLRTIRLAEFTEWMAQLARWPAIVNLPSLAKFYGGRVMEAMAAGRPVISWQIPDHPKNLGLFEPERDILLFPGDQPEVLARQIDRVLQDPAFAGCLAQRAQEKVRRYHTAERRLRDTLAWIGNGQQPDYGLINTTQPARLQDHTIPSAALPVAVHQKQQPETAPHPSSKAAMDQNAFYVNLFVNQPAWSTPEPNPDEAARWSKIASFLEYILRHTHRDAPGRTLRILDVGCGRGWLTNLATAYGTCEGIEPVAGVVEHARRMFPHIRFEAATPDSVLKRPDFTPYDVVLCSEVIEHVPHPQKPEFVNQLASLLTPDGYLILTTPRGDVWEEWRRIAPPNQPVEDWVTEAQLADLLAKSGFQHLGMERIPIEVPSLRYVPAATAHDARTLTLLPIYQVWACRRGSAGGRQPLSFTRKPMVSVIVPTYNRPQLLRVALESLHRQRYQDFEVIVVNDGSTPVESVIADLNQQGRITLVNHDRNRGLAASRNTGLRIAQGTYVAYLDDDDRLLPDHLGTLVEFLERGTHQVAYTDAWRVTERGVEGARQEVSRDQPYSCEYDYGRLLVENYIPVLCLMHRRACLDEVGMFDESLFVHEDWDLWIRLGSVYPFAHLARTTAEFTWRTDGTSMTSRDHDAFCRTTDIIYRKYFPSVAAHPKMLQAQRNHLAELKGRRPQPTYDCSIIIPVWNNAALTQQCLHALAEVTDGVSYEVVVVDNGSTDGVETFLRDLGGDVQIIRNEQNLGFSKACNQGARAARGEFLVFLNNDTIPLKGWLSALVEEARVHADVAVVGSKLLFEDGTIQHAGVAFSREWFLPYHLYRGGNAQAACVSRRRELQCVTAACMLVRRTVFEQAGGFDEGYRNGFEDVDLCLKIRKLDWKIVYQPKSVLYHLESKTPGRKAHEQDNSRRLHERWGACWWLADEDLLHFEDGYAIHTYVKDGMLGYSLERLADAHTRTQRAMLADIQRAALRQDSETVAGYLRRVQEWPGDVWILRWGTLLCTGIAQPQLAMPFWERILSLEEDPYARIGLAKHALETGAFHDADQHLTALLKHEPSHGEGWLLRGIVAMQRLAYGEAEQSFKQAKRLGADQRKATMGVVMAAMGDNRPEAAWEQICELCAHEPDDEECMHWLLRCGTMLQRWNDVGARLSTFLGRNPGSLAMRFAFAGVLLRAGRRGDAQREYECLRALAPDMEGMDELGRQLAAPQLAPDHAA</sequence>
<name>A0ABN7LZ28_9BACT</name>
<dbReference type="PANTHER" id="PTHR43179:SF7">
    <property type="entry name" value="RHAMNOSYLTRANSFERASE WBBL"/>
    <property type="match status" value="1"/>
</dbReference>
<dbReference type="Pfam" id="PF13578">
    <property type="entry name" value="Methyltransf_24"/>
    <property type="match status" value="1"/>
</dbReference>
<comment type="caution">
    <text evidence="3">The sequence shown here is derived from an EMBL/GenBank/DDBJ whole genome shotgun (WGS) entry which is preliminary data.</text>
</comment>
<feature type="domain" description="Glycosyltransferase 2-like" evidence="1">
    <location>
        <begin position="989"/>
        <end position="1145"/>
    </location>
</feature>
<dbReference type="RefSeq" id="WP_213043356.1">
    <property type="nucleotide sequence ID" value="NZ_CAJNBJ010000017.1"/>
</dbReference>
<organism evidence="3 4">
    <name type="scientific">Nitrospira defluvii</name>
    <dbReference type="NCBI Taxonomy" id="330214"/>
    <lineage>
        <taxon>Bacteria</taxon>
        <taxon>Pseudomonadati</taxon>
        <taxon>Nitrospirota</taxon>
        <taxon>Nitrospiria</taxon>
        <taxon>Nitrospirales</taxon>
        <taxon>Nitrospiraceae</taxon>
        <taxon>Nitrospira</taxon>
    </lineage>
</organism>
<dbReference type="SUPFAM" id="SSF53335">
    <property type="entry name" value="S-adenosyl-L-methionine-dependent methyltransferases"/>
    <property type="match status" value="2"/>
</dbReference>
<dbReference type="SUPFAM" id="SSF48452">
    <property type="entry name" value="TPR-like"/>
    <property type="match status" value="1"/>
</dbReference>
<dbReference type="EMBL" id="CAJNBJ010000017">
    <property type="protein sequence ID" value="CAE6776717.1"/>
    <property type="molecule type" value="Genomic_DNA"/>
</dbReference>
<dbReference type="SUPFAM" id="SSF53756">
    <property type="entry name" value="UDP-Glycosyltransferase/glycogen phosphorylase"/>
    <property type="match status" value="1"/>
</dbReference>
<dbReference type="Pfam" id="PF13524">
    <property type="entry name" value="Glyco_trans_1_2"/>
    <property type="match status" value="1"/>
</dbReference>
<dbReference type="CDD" id="cd00761">
    <property type="entry name" value="Glyco_tranf_GTA_type"/>
    <property type="match status" value="1"/>
</dbReference>
<dbReference type="PANTHER" id="PTHR43179">
    <property type="entry name" value="RHAMNOSYLTRANSFERASE WBBL"/>
    <property type="match status" value="1"/>
</dbReference>
<keyword evidence="4" id="KW-1185">Reference proteome</keyword>
<evidence type="ECO:0000259" key="2">
    <source>
        <dbReference type="Pfam" id="PF13524"/>
    </source>
</evidence>